<evidence type="ECO:0000313" key="2">
    <source>
        <dbReference type="Proteomes" id="UP000076871"/>
    </source>
</evidence>
<reference evidence="1 2" key="1">
    <citation type="journal article" date="2016" name="Mol. Biol. Evol.">
        <title>Comparative Genomics of Early-Diverging Mushroom-Forming Fungi Provides Insights into the Origins of Lignocellulose Decay Capabilities.</title>
        <authorList>
            <person name="Nagy L.G."/>
            <person name="Riley R."/>
            <person name="Tritt A."/>
            <person name="Adam C."/>
            <person name="Daum C."/>
            <person name="Floudas D."/>
            <person name="Sun H."/>
            <person name="Yadav J.S."/>
            <person name="Pangilinan J."/>
            <person name="Larsson K.H."/>
            <person name="Matsuura K."/>
            <person name="Barry K."/>
            <person name="Labutti K."/>
            <person name="Kuo R."/>
            <person name="Ohm R.A."/>
            <person name="Bhattacharya S.S."/>
            <person name="Shirouzu T."/>
            <person name="Yoshinaga Y."/>
            <person name="Martin F.M."/>
            <person name="Grigoriev I.V."/>
            <person name="Hibbett D.S."/>
        </authorList>
    </citation>
    <scope>NUCLEOTIDE SEQUENCE [LARGE SCALE GENOMIC DNA]</scope>
    <source>
        <strain evidence="1 2">93-53</strain>
    </source>
</reference>
<dbReference type="GeneID" id="63819083"/>
<dbReference type="InParanoid" id="A0A165CXH8"/>
<protein>
    <submittedName>
        <fullName evidence="1">Uncharacterized protein</fullName>
    </submittedName>
</protein>
<organism evidence="1 2">
    <name type="scientific">Laetiporus sulphureus 93-53</name>
    <dbReference type="NCBI Taxonomy" id="1314785"/>
    <lineage>
        <taxon>Eukaryota</taxon>
        <taxon>Fungi</taxon>
        <taxon>Dikarya</taxon>
        <taxon>Basidiomycota</taxon>
        <taxon>Agaricomycotina</taxon>
        <taxon>Agaricomycetes</taxon>
        <taxon>Polyporales</taxon>
        <taxon>Laetiporus</taxon>
    </lineage>
</organism>
<gene>
    <name evidence="1" type="ORF">LAESUDRAFT_331288</name>
</gene>
<proteinExistence type="predicted"/>
<dbReference type="Proteomes" id="UP000076871">
    <property type="component" value="Unassembled WGS sequence"/>
</dbReference>
<dbReference type="RefSeq" id="XP_040761413.1">
    <property type="nucleotide sequence ID" value="XM_040902052.1"/>
</dbReference>
<accession>A0A165CXH8</accession>
<keyword evidence="2" id="KW-1185">Reference proteome</keyword>
<dbReference type="EMBL" id="KV427642">
    <property type="protein sequence ID" value="KZT03673.1"/>
    <property type="molecule type" value="Genomic_DNA"/>
</dbReference>
<evidence type="ECO:0000313" key="1">
    <source>
        <dbReference type="EMBL" id="KZT03673.1"/>
    </source>
</evidence>
<name>A0A165CXH8_9APHY</name>
<sequence length="111" mass="12552">MIADVILKHFLFSIALKAASRRFFFRSCTSADVLRVYCYISIPLGLDVLRSCAIAVHLKMRLNDTNLTIAQEAWMLSDVPHEKRGMRIQCTASVSHVLLDLLPMVSLWISS</sequence>
<dbReference type="AlphaFoldDB" id="A0A165CXH8"/>